<comment type="similarity">
    <text evidence="2 7">Belongs to the 2-oxoacid dehydrogenase family.</text>
</comment>
<organism evidence="10">
    <name type="scientific">Novosphingobium aromaticivorans</name>
    <name type="common">Sphingomonas aromaticivorans</name>
    <dbReference type="NCBI Taxonomy" id="48935"/>
    <lineage>
        <taxon>Bacteria</taxon>
        <taxon>Pseudomonadati</taxon>
        <taxon>Pseudomonadota</taxon>
        <taxon>Alphaproteobacteria</taxon>
        <taxon>Sphingomonadales</taxon>
        <taxon>Sphingomonadaceae</taxon>
        <taxon>Novosphingobium</taxon>
    </lineage>
</organism>
<evidence type="ECO:0000256" key="4">
    <source>
        <dbReference type="ARBA" id="ARBA00022679"/>
    </source>
</evidence>
<dbReference type="GO" id="GO:0016407">
    <property type="term" value="F:acetyltransferase activity"/>
    <property type="evidence" value="ECO:0007669"/>
    <property type="project" value="TreeGrafter"/>
</dbReference>
<dbReference type="Gene3D" id="2.40.50.100">
    <property type="match status" value="1"/>
</dbReference>
<protein>
    <recommendedName>
        <fullName evidence="7">Dihydrolipoamide acetyltransferase component of pyruvate dehydrogenase complex</fullName>
        <ecNumber evidence="7">2.3.1.-</ecNumber>
    </recommendedName>
</protein>
<dbReference type="EC" id="2.3.1.-" evidence="7"/>
<dbReference type="SUPFAM" id="SSF47005">
    <property type="entry name" value="Peripheral subunit-binding domain of 2-oxo acid dehydrogenase complex"/>
    <property type="match status" value="1"/>
</dbReference>
<dbReference type="Gene3D" id="4.10.320.10">
    <property type="entry name" value="E3-binding domain"/>
    <property type="match status" value="1"/>
</dbReference>
<dbReference type="InterPro" id="IPR000089">
    <property type="entry name" value="Biotin_lipoyl"/>
</dbReference>
<dbReference type="Pfam" id="PF00198">
    <property type="entry name" value="2-oxoacid_dh"/>
    <property type="match status" value="1"/>
</dbReference>
<proteinExistence type="inferred from homology"/>
<sequence>MLNELRIPRMGSVENARLLNWRVQEGEAYEPGQVLYEIETDKTSVEVEAEGPGVLARHLAAVGDEFKVGDRIGLWALPGTAPATLRAALSPQPMRASERAPSPSSTLPAAVSAPGLHALRPVSRDAAGGRRVSPLARRLAAQNGVDLATVTGTGMGGKISGKDVLAASAKPRPAPVPVSPPRPGSDGEIVPHSLRRRTIAQRMVEAAAIPTLTADMEVDLTALFARRRSVEGNGASVLGMIAEAAIAALLQHRRLNAHWREDAMVQFGAVHLGIAVDTPEGLVVPVVRNAESLNARGLTDAIAALADKARAGTLRPQDMEGGTFTISNPGSMGPVVRAEALLNPPQVALLGLPGIVRAPVAIKDGDAWAMAVRPLLRLSLSFDHRALDGGPVIAFLNTLKATLERP</sequence>
<evidence type="ECO:0000313" key="10">
    <source>
        <dbReference type="EMBL" id="AAW73088.1"/>
    </source>
</evidence>
<evidence type="ECO:0000256" key="8">
    <source>
        <dbReference type="SAM" id="MobiDB-lite"/>
    </source>
</evidence>
<evidence type="ECO:0000256" key="2">
    <source>
        <dbReference type="ARBA" id="ARBA00007317"/>
    </source>
</evidence>
<keyword evidence="6 7" id="KW-0012">Acyltransferase</keyword>
<comment type="subunit">
    <text evidence="3">Forms a 24-polypeptide structural core with octahedral symmetry.</text>
</comment>
<dbReference type="EMBL" id="AY879075">
    <property type="protein sequence ID" value="AAW73088.1"/>
    <property type="molecule type" value="Genomic_DNA"/>
</dbReference>
<accession>Q5EIH5</accession>
<name>Q5EIH5_NOVAR</name>
<dbReference type="PANTHER" id="PTHR43178:SF5">
    <property type="entry name" value="LIPOAMIDE ACYLTRANSFERASE COMPONENT OF BRANCHED-CHAIN ALPHA-KETO ACID DEHYDROGENASE COMPLEX, MITOCHONDRIAL"/>
    <property type="match status" value="1"/>
</dbReference>
<dbReference type="SUPFAM" id="SSF52777">
    <property type="entry name" value="CoA-dependent acyltransferases"/>
    <property type="match status" value="1"/>
</dbReference>
<reference evidence="10" key="1">
    <citation type="journal article" date="2005" name="J. Autoimmun.">
        <title>Phylogenetic and immunological definition of four lipoylated proteins from Novosphingobium aromaticivorans, implications for primary biliary cirrhosis.</title>
        <authorList>
            <person name="Padgett K.A."/>
            <person name="Selmi C."/>
            <person name="Kenny T.P."/>
            <person name="Leung P.S.C."/>
            <person name="Balkwill D.L."/>
            <person name="Ansari A.A."/>
            <person name="Coppel R.L."/>
            <person name="Gershwin M.E."/>
        </authorList>
    </citation>
    <scope>NUCLEOTIDE SEQUENCE</scope>
</reference>
<dbReference type="Pfam" id="PF00364">
    <property type="entry name" value="Biotin_lipoyl"/>
    <property type="match status" value="1"/>
</dbReference>
<dbReference type="GO" id="GO:0031405">
    <property type="term" value="F:lipoic acid binding"/>
    <property type="evidence" value="ECO:0007669"/>
    <property type="project" value="TreeGrafter"/>
</dbReference>
<dbReference type="SUPFAM" id="SSF51230">
    <property type="entry name" value="Single hybrid motif"/>
    <property type="match status" value="1"/>
</dbReference>
<evidence type="ECO:0000256" key="7">
    <source>
        <dbReference type="RuleBase" id="RU003423"/>
    </source>
</evidence>
<keyword evidence="5 7" id="KW-0450">Lipoyl</keyword>
<feature type="compositionally biased region" description="Pro residues" evidence="8">
    <location>
        <begin position="172"/>
        <end position="183"/>
    </location>
</feature>
<evidence type="ECO:0000256" key="3">
    <source>
        <dbReference type="ARBA" id="ARBA00011484"/>
    </source>
</evidence>
<evidence type="ECO:0000256" key="5">
    <source>
        <dbReference type="ARBA" id="ARBA00022823"/>
    </source>
</evidence>
<dbReference type="Pfam" id="PF02817">
    <property type="entry name" value="E3_binding"/>
    <property type="match status" value="1"/>
</dbReference>
<evidence type="ECO:0000256" key="6">
    <source>
        <dbReference type="ARBA" id="ARBA00023315"/>
    </source>
</evidence>
<keyword evidence="4 7" id="KW-0808">Transferase</keyword>
<dbReference type="GO" id="GO:0005737">
    <property type="term" value="C:cytoplasm"/>
    <property type="evidence" value="ECO:0007669"/>
    <property type="project" value="TreeGrafter"/>
</dbReference>
<dbReference type="CDD" id="cd06849">
    <property type="entry name" value="lipoyl_domain"/>
    <property type="match status" value="1"/>
</dbReference>
<evidence type="ECO:0000256" key="1">
    <source>
        <dbReference type="ARBA" id="ARBA00001938"/>
    </source>
</evidence>
<dbReference type="InterPro" id="IPR050743">
    <property type="entry name" value="2-oxoacid_DH_E2_comp"/>
</dbReference>
<dbReference type="PANTHER" id="PTHR43178">
    <property type="entry name" value="DIHYDROLIPOAMIDE ACETYLTRANSFERASE COMPONENT OF PYRUVATE DEHYDROGENASE COMPLEX"/>
    <property type="match status" value="1"/>
</dbReference>
<dbReference type="InterPro" id="IPR011053">
    <property type="entry name" value="Single_hybrid_motif"/>
</dbReference>
<dbReference type="InterPro" id="IPR001078">
    <property type="entry name" value="2-oxoacid_DH_actylTfrase"/>
</dbReference>
<feature type="region of interest" description="Disordered" evidence="8">
    <location>
        <begin position="170"/>
        <end position="189"/>
    </location>
</feature>
<dbReference type="PROSITE" id="PS51826">
    <property type="entry name" value="PSBD"/>
    <property type="match status" value="1"/>
</dbReference>
<dbReference type="InterPro" id="IPR036625">
    <property type="entry name" value="E3-bd_dom_sf"/>
</dbReference>
<dbReference type="InterPro" id="IPR023213">
    <property type="entry name" value="CAT-like_dom_sf"/>
</dbReference>
<feature type="domain" description="Peripheral subunit-binding (PSBD)" evidence="9">
    <location>
        <begin position="131"/>
        <end position="168"/>
    </location>
</feature>
<feature type="region of interest" description="Disordered" evidence="8">
    <location>
        <begin position="90"/>
        <end position="110"/>
    </location>
</feature>
<comment type="cofactor">
    <cofactor evidence="1 7">
        <name>(R)-lipoate</name>
        <dbReference type="ChEBI" id="CHEBI:83088"/>
    </cofactor>
</comment>
<evidence type="ECO:0000259" key="9">
    <source>
        <dbReference type="PROSITE" id="PS51826"/>
    </source>
</evidence>
<dbReference type="InterPro" id="IPR004167">
    <property type="entry name" value="PSBD"/>
</dbReference>
<dbReference type="Gene3D" id="3.30.559.10">
    <property type="entry name" value="Chloramphenicol acetyltransferase-like domain"/>
    <property type="match status" value="1"/>
</dbReference>
<dbReference type="AlphaFoldDB" id="Q5EIH5"/>